<dbReference type="AlphaFoldDB" id="A0A131Y9R9"/>
<dbReference type="GO" id="GO:0008270">
    <property type="term" value="F:zinc ion binding"/>
    <property type="evidence" value="ECO:0007669"/>
    <property type="project" value="UniProtKB-KW"/>
</dbReference>
<accession>A0A131Y9R9</accession>
<dbReference type="PANTHER" id="PTHR47526:SF3">
    <property type="entry name" value="PHD-TYPE DOMAIN-CONTAINING PROTEIN"/>
    <property type="match status" value="1"/>
</dbReference>
<evidence type="ECO:0000313" key="3">
    <source>
        <dbReference type="EMBL" id="JAP75627.1"/>
    </source>
</evidence>
<reference evidence="3" key="1">
    <citation type="submission" date="2016-02" db="EMBL/GenBank/DDBJ databases">
        <title>RNAseq analyses of the midgut from blood- or serum-fed Ixodes ricinus ticks.</title>
        <authorList>
            <person name="Perner J."/>
            <person name="Provaznik J."/>
            <person name="Schrenkova J."/>
            <person name="Urbanova V."/>
            <person name="Ribeiro J.M."/>
            <person name="Kopacek P."/>
        </authorList>
    </citation>
    <scope>NUCLEOTIDE SEQUENCE</scope>
    <source>
        <tissue evidence="3">Gut</tissue>
    </source>
</reference>
<keyword evidence="1" id="KW-0862">Zinc</keyword>
<keyword evidence="1" id="KW-0479">Metal-binding</keyword>
<keyword evidence="1" id="KW-0863">Zinc-finger</keyword>
<organism evidence="3">
    <name type="scientific">Ixodes ricinus</name>
    <name type="common">Common tick</name>
    <name type="synonym">Acarus ricinus</name>
    <dbReference type="NCBI Taxonomy" id="34613"/>
    <lineage>
        <taxon>Eukaryota</taxon>
        <taxon>Metazoa</taxon>
        <taxon>Ecdysozoa</taxon>
        <taxon>Arthropoda</taxon>
        <taxon>Chelicerata</taxon>
        <taxon>Arachnida</taxon>
        <taxon>Acari</taxon>
        <taxon>Parasitiformes</taxon>
        <taxon>Ixodida</taxon>
        <taxon>Ixodoidea</taxon>
        <taxon>Ixodidae</taxon>
        <taxon>Ixodinae</taxon>
        <taxon>Ixodes</taxon>
    </lineage>
</organism>
<feature type="domain" description="SWIM-type" evidence="2">
    <location>
        <begin position="66"/>
        <end position="102"/>
    </location>
</feature>
<dbReference type="PANTHER" id="PTHR47526">
    <property type="entry name" value="ATP-DEPENDENT DNA HELICASE"/>
    <property type="match status" value="1"/>
</dbReference>
<sequence length="306" mass="33531">IEVVLPVSSINAFVDKAHETSRLLLEGERVLEAGHVFSCSIKKVDKDCYTFIGFVLQTSALTSDPHELEITLNGRNVGDTSCTCKAGNYKCKHVVAMLLHINAKTNFNVLASTDLPQKWGKGQKRAVGEKYAPRKIVNLPGLEKVEGDPVLLPKGDILGRLLEGLTYRSAALRHTEEIRPLEISTAPTAAEEPPVPGLPTLTRLIATTAAPSFDAFVEEIRATFSADICAVIEERTREQSLSEDWLRQRIGMATSTVCHSFKTRAAKCETEQMPHNMGPLLKAVLRTSTYQSAAMQRGLSMEGTAR</sequence>
<feature type="non-terminal residue" evidence="3">
    <location>
        <position position="1"/>
    </location>
</feature>
<name>A0A131Y9R9_IXORI</name>
<evidence type="ECO:0000259" key="2">
    <source>
        <dbReference type="PROSITE" id="PS50966"/>
    </source>
</evidence>
<feature type="non-terminal residue" evidence="3">
    <location>
        <position position="306"/>
    </location>
</feature>
<dbReference type="PROSITE" id="PS50966">
    <property type="entry name" value="ZF_SWIM"/>
    <property type="match status" value="1"/>
</dbReference>
<dbReference type="EMBL" id="GEFM01000169">
    <property type="protein sequence ID" value="JAP75627.1"/>
    <property type="molecule type" value="mRNA"/>
</dbReference>
<evidence type="ECO:0000256" key="1">
    <source>
        <dbReference type="PROSITE-ProRule" id="PRU00325"/>
    </source>
</evidence>
<proteinExistence type="evidence at transcript level"/>
<dbReference type="InterPro" id="IPR007527">
    <property type="entry name" value="Znf_SWIM"/>
</dbReference>
<protein>
    <recommendedName>
        <fullName evidence="2">SWIM-type domain-containing protein</fullName>
    </recommendedName>
</protein>
<dbReference type="Pfam" id="PF04434">
    <property type="entry name" value="SWIM"/>
    <property type="match status" value="1"/>
</dbReference>